<dbReference type="PANTHER" id="PTHR37625:SF4">
    <property type="entry name" value="OUTER MEMBRANE LIPOPROTEIN"/>
    <property type="match status" value="1"/>
</dbReference>
<dbReference type="Pfam" id="PF12790">
    <property type="entry name" value="T6SS-SciN"/>
    <property type="match status" value="1"/>
</dbReference>
<geneLocation type="plasmid" evidence="1 2">
    <name>pRphaN771e</name>
</geneLocation>
<evidence type="ECO:0000313" key="1">
    <source>
        <dbReference type="EMBL" id="ANL89304.1"/>
    </source>
</evidence>
<sequence length="154" mass="15646">MMLQRRVFLMMLGVTGLISGCVGGPPKSSTVTVKATGQAGMNLAADGGDRPVTVLVLRLKDVGKFNSADIFALQSDPASALGADLIGSDQLTVSPGGSATKTVAFPPEATFLGVVAFFRTPGGRVWRQAVPIKPESTVTANVALSSGGMALALA</sequence>
<dbReference type="NCBIfam" id="TIGR03352">
    <property type="entry name" value="VI_chp_3"/>
    <property type="match status" value="1"/>
</dbReference>
<proteinExistence type="predicted"/>
<keyword evidence="2" id="KW-1185">Reference proteome</keyword>
<dbReference type="EMBL" id="CP013573">
    <property type="protein sequence ID" value="ANL89304.1"/>
    <property type="molecule type" value="Genomic_DNA"/>
</dbReference>
<gene>
    <name evidence="1" type="ORF">AMC81_PE01062</name>
</gene>
<reference evidence="1 2" key="1">
    <citation type="submission" date="2015-11" db="EMBL/GenBank/DDBJ databases">
        <title>The limits of bacterial species coexistence and the symbiotic plasmid transference in sympatric Rhizobium populations.</title>
        <authorList>
            <person name="Perez-Carrascal O.M."/>
            <person name="VanInsberghe D."/>
            <person name="Juarez S."/>
            <person name="Polz M.F."/>
            <person name="Vinuesa P."/>
            <person name="Gonzalez V."/>
        </authorList>
    </citation>
    <scope>NUCLEOTIDE SEQUENCE [LARGE SCALE GENOMIC DNA]</scope>
    <source>
        <strain evidence="1 2">N771</strain>
        <plasmid evidence="1 2">pRphaN771e</plasmid>
    </source>
</reference>
<organism evidence="1 2">
    <name type="scientific">Rhizobium phaseoli</name>
    <dbReference type="NCBI Taxonomy" id="396"/>
    <lineage>
        <taxon>Bacteria</taxon>
        <taxon>Pseudomonadati</taxon>
        <taxon>Pseudomonadota</taxon>
        <taxon>Alphaproteobacteria</taxon>
        <taxon>Hyphomicrobiales</taxon>
        <taxon>Rhizobiaceae</taxon>
        <taxon>Rhizobium/Agrobacterium group</taxon>
        <taxon>Rhizobium</taxon>
    </lineage>
</organism>
<dbReference type="InterPro" id="IPR038706">
    <property type="entry name" value="Type_VI_SciN-like_sf"/>
</dbReference>
<dbReference type="Proteomes" id="UP000078551">
    <property type="component" value="Plasmid pRphaN771e"/>
</dbReference>
<dbReference type="InterPro" id="IPR017734">
    <property type="entry name" value="T6SS_SciN"/>
</dbReference>
<dbReference type="Gene3D" id="2.60.40.4150">
    <property type="entry name" value="Type VI secretion system, lipoprotein SciN"/>
    <property type="match status" value="1"/>
</dbReference>
<accession>A0ABM6CLS8</accession>
<protein>
    <submittedName>
        <fullName evidence="1">Type VI protein secretion system lipoprotein</fullName>
    </submittedName>
</protein>
<name>A0ABM6CLS8_9HYPH</name>
<keyword evidence="1" id="KW-0449">Lipoprotein</keyword>
<keyword evidence="1" id="KW-0614">Plasmid</keyword>
<dbReference type="PANTHER" id="PTHR37625">
    <property type="entry name" value="OUTER MEMBRANE LIPOPROTEIN-RELATED"/>
    <property type="match status" value="1"/>
</dbReference>
<evidence type="ECO:0000313" key="2">
    <source>
        <dbReference type="Proteomes" id="UP000078551"/>
    </source>
</evidence>
<dbReference type="PROSITE" id="PS51257">
    <property type="entry name" value="PROKAR_LIPOPROTEIN"/>
    <property type="match status" value="1"/>
</dbReference>